<dbReference type="AlphaFoldDB" id="A0A327S310"/>
<sequence length="189" mass="21804">MSSNFIVKRICEHCKGIFDAKTTVTRFCSAICNKRSYKIRLRVSAMKNTDQEVQTILEKPMKSLQGKDFLSVSNAAKLLSTSTKMIYRMISDGKLAAVNLSVRKTVISRKEIDRLFEIKEQVKFSEEKIVVRPKVRDSYSMAEAQKKFKISEAGLYQLIKRHKISKFKNGWYTYVAKKDLDVIFNNGIK</sequence>
<organism evidence="2 3">
    <name type="scientific">Pedobacter cryoconitis</name>
    <dbReference type="NCBI Taxonomy" id="188932"/>
    <lineage>
        <taxon>Bacteria</taxon>
        <taxon>Pseudomonadati</taxon>
        <taxon>Bacteroidota</taxon>
        <taxon>Sphingobacteriia</taxon>
        <taxon>Sphingobacteriales</taxon>
        <taxon>Sphingobacteriaceae</taxon>
        <taxon>Pedobacter</taxon>
    </lineage>
</organism>
<evidence type="ECO:0000313" key="2">
    <source>
        <dbReference type="EMBL" id="RAJ23138.1"/>
    </source>
</evidence>
<dbReference type="Pfam" id="PF12728">
    <property type="entry name" value="HTH_17"/>
    <property type="match status" value="1"/>
</dbReference>
<gene>
    <name evidence="2" type="ORF">LY11_04576</name>
</gene>
<proteinExistence type="predicted"/>
<evidence type="ECO:0000259" key="1">
    <source>
        <dbReference type="Pfam" id="PF12728"/>
    </source>
</evidence>
<feature type="domain" description="Helix-turn-helix" evidence="1">
    <location>
        <begin position="69"/>
        <end position="117"/>
    </location>
</feature>
<dbReference type="EMBL" id="QLLR01000033">
    <property type="protein sequence ID" value="RAJ23138.1"/>
    <property type="molecule type" value="Genomic_DNA"/>
</dbReference>
<dbReference type="Proteomes" id="UP000249754">
    <property type="component" value="Unassembled WGS sequence"/>
</dbReference>
<reference evidence="2 3" key="1">
    <citation type="submission" date="2018-06" db="EMBL/GenBank/DDBJ databases">
        <title>Genomic Encyclopedia of Archaeal and Bacterial Type Strains, Phase II (KMG-II): from individual species to whole genera.</title>
        <authorList>
            <person name="Goeker M."/>
        </authorList>
    </citation>
    <scope>NUCLEOTIDE SEQUENCE [LARGE SCALE GENOMIC DNA]</scope>
    <source>
        <strain evidence="2 3">DSM 14825</strain>
    </source>
</reference>
<dbReference type="InterPro" id="IPR041657">
    <property type="entry name" value="HTH_17"/>
</dbReference>
<protein>
    <submittedName>
        <fullName evidence="2">Excisionase family DNA binding protein</fullName>
    </submittedName>
</protein>
<dbReference type="OrthoDB" id="1003442at2"/>
<evidence type="ECO:0000313" key="3">
    <source>
        <dbReference type="Proteomes" id="UP000249754"/>
    </source>
</evidence>
<name>A0A327S310_9SPHI</name>
<comment type="caution">
    <text evidence="2">The sequence shown here is derived from an EMBL/GenBank/DDBJ whole genome shotgun (WGS) entry which is preliminary data.</text>
</comment>
<accession>A0A327S310</accession>